<reference evidence="1 2" key="1">
    <citation type="submission" date="2021-05" db="EMBL/GenBank/DDBJ databases">
        <title>Kineosporia and Streptomyces sp. nov. two new marine actinobacteria isolated from Coral.</title>
        <authorList>
            <person name="Buangrab K."/>
            <person name="Sutthacheep M."/>
            <person name="Yeemin T."/>
            <person name="Harunari E."/>
            <person name="Igarashi Y."/>
            <person name="Kanchanasin P."/>
            <person name="Tanasupawat S."/>
            <person name="Phongsopitanun W."/>
        </authorList>
    </citation>
    <scope>NUCLEOTIDE SEQUENCE [LARGE SCALE GENOMIC DNA]</scope>
    <source>
        <strain evidence="1 2">J2-2</strain>
    </source>
</reference>
<proteinExistence type="predicted"/>
<dbReference type="Proteomes" id="UP001197247">
    <property type="component" value="Unassembled WGS sequence"/>
</dbReference>
<dbReference type="EMBL" id="JAHBAY010000012">
    <property type="protein sequence ID" value="MBT0772329.1"/>
    <property type="molecule type" value="Genomic_DNA"/>
</dbReference>
<gene>
    <name evidence="1" type="ORF">KIH74_25515</name>
</gene>
<evidence type="ECO:0000313" key="2">
    <source>
        <dbReference type="Proteomes" id="UP001197247"/>
    </source>
</evidence>
<name>A0ABS5TQW5_9ACTN</name>
<protein>
    <submittedName>
        <fullName evidence="1">Uncharacterized protein</fullName>
    </submittedName>
</protein>
<dbReference type="RefSeq" id="WP_214158789.1">
    <property type="nucleotide sequence ID" value="NZ_JAHBAY010000012.1"/>
</dbReference>
<keyword evidence="2" id="KW-1185">Reference proteome</keyword>
<sequence>MTDKADEGTSAPPAAGALARLLRAELDRMNIDGADRGPTWIARSLVDPLTGQHLYENAESGKVFCRQLLTRPRTDKEGDLKWPTLRALAALFALPVSTVRDAVAQDMAGYDGRQTVGWPHFVHPKAAELGAKGRAFLRQASEYAVRDEGLI</sequence>
<organism evidence="1 2">
    <name type="scientific">Kineosporia corallincola</name>
    <dbReference type="NCBI Taxonomy" id="2835133"/>
    <lineage>
        <taxon>Bacteria</taxon>
        <taxon>Bacillati</taxon>
        <taxon>Actinomycetota</taxon>
        <taxon>Actinomycetes</taxon>
        <taxon>Kineosporiales</taxon>
        <taxon>Kineosporiaceae</taxon>
        <taxon>Kineosporia</taxon>
    </lineage>
</organism>
<accession>A0ABS5TQW5</accession>
<evidence type="ECO:0000313" key="1">
    <source>
        <dbReference type="EMBL" id="MBT0772329.1"/>
    </source>
</evidence>
<comment type="caution">
    <text evidence="1">The sequence shown here is derived from an EMBL/GenBank/DDBJ whole genome shotgun (WGS) entry which is preliminary data.</text>
</comment>